<evidence type="ECO:0000256" key="1">
    <source>
        <dbReference type="SAM" id="Coils"/>
    </source>
</evidence>
<feature type="coiled-coil region" evidence="1">
    <location>
        <begin position="271"/>
        <end position="363"/>
    </location>
</feature>
<dbReference type="PANTHER" id="PTHR32182">
    <property type="entry name" value="DNA REPLICATION AND REPAIR PROTEIN RECF"/>
    <property type="match status" value="1"/>
</dbReference>
<dbReference type="Gene3D" id="3.40.50.300">
    <property type="entry name" value="P-loop containing nucleotide triphosphate hydrolases"/>
    <property type="match status" value="1"/>
</dbReference>
<evidence type="ECO:0000313" key="3">
    <source>
        <dbReference type="Proteomes" id="UP000672038"/>
    </source>
</evidence>
<feature type="coiled-coil region" evidence="1">
    <location>
        <begin position="843"/>
        <end position="886"/>
    </location>
</feature>
<keyword evidence="2" id="KW-0645">Protease</keyword>
<keyword evidence="2" id="KW-0378">Hydrolase</keyword>
<dbReference type="KEGG" id="pluf:LFWB_5660"/>
<dbReference type="Pfam" id="PF13558">
    <property type="entry name" value="SbcC_Walker_B"/>
    <property type="match status" value="1"/>
</dbReference>
<protein>
    <submittedName>
        <fullName evidence="2">ATP-dependent Zn protease</fullName>
    </submittedName>
</protein>
<feature type="coiled-coil region" evidence="1">
    <location>
        <begin position="218"/>
        <end position="245"/>
    </location>
</feature>
<feature type="coiled-coil region" evidence="1">
    <location>
        <begin position="672"/>
        <end position="757"/>
    </location>
</feature>
<dbReference type="GO" id="GO:0006508">
    <property type="term" value="P:proteolysis"/>
    <property type="evidence" value="ECO:0007669"/>
    <property type="project" value="UniProtKB-KW"/>
</dbReference>
<feature type="coiled-coil region" evidence="1">
    <location>
        <begin position="413"/>
        <end position="447"/>
    </location>
</feature>
<dbReference type="InterPro" id="IPR027417">
    <property type="entry name" value="P-loop_NTPase"/>
</dbReference>
<dbReference type="Proteomes" id="UP000672038">
    <property type="component" value="Chromosome"/>
</dbReference>
<name>A0A975FJM4_LOWBP</name>
<dbReference type="SUPFAM" id="SSF52540">
    <property type="entry name" value="P-loop containing nucleoside triphosphate hydrolases"/>
    <property type="match status" value="1"/>
</dbReference>
<dbReference type="GO" id="GO:0008233">
    <property type="term" value="F:peptidase activity"/>
    <property type="evidence" value="ECO:0007669"/>
    <property type="project" value="UniProtKB-KW"/>
</dbReference>
<evidence type="ECO:0000313" key="2">
    <source>
        <dbReference type="EMBL" id="QTX03132.1"/>
    </source>
</evidence>
<dbReference type="Gene3D" id="3.40.1140.10">
    <property type="match status" value="1"/>
</dbReference>
<keyword evidence="1" id="KW-0175">Coiled coil</keyword>
<dbReference type="EMBL" id="CP054393">
    <property type="protein sequence ID" value="QTX03132.1"/>
    <property type="molecule type" value="Genomic_DNA"/>
</dbReference>
<dbReference type="RefSeq" id="WP_210954579.1">
    <property type="nucleotide sequence ID" value="NZ_CP054393.1"/>
</dbReference>
<dbReference type="Pfam" id="PF13555">
    <property type="entry name" value="AAA_29"/>
    <property type="match status" value="1"/>
</dbReference>
<proteinExistence type="predicted"/>
<organism evidence="2 3">
    <name type="scientific">Loofah witches'-broom phytoplasma</name>
    <dbReference type="NCBI Taxonomy" id="35773"/>
    <lineage>
        <taxon>Bacteria</taxon>
        <taxon>Bacillati</taxon>
        <taxon>Mycoplasmatota</taxon>
        <taxon>Mollicutes</taxon>
        <taxon>Acholeplasmatales</taxon>
        <taxon>Acholeplasmataceae</taxon>
        <taxon>Candidatus Phytoplasma</taxon>
        <taxon>16SrVIII (Loofah witches'-broom group)</taxon>
    </lineage>
</organism>
<reference evidence="2" key="1">
    <citation type="submission" date="2020-06" db="EMBL/GenBank/DDBJ databases">
        <title>Complete genome sequence of Candidatus Phytoplasma luffae NCHU2019.</title>
        <authorList>
            <person name="Cho S.-T."/>
            <person name="Tan C.-M."/>
            <person name="Li J.-R."/>
            <person name="Chien Y.-Y."/>
            <person name="Chiu Y.-C."/>
            <person name="Yang J.-Y."/>
            <person name="Kuo C.-H."/>
        </authorList>
    </citation>
    <scope>NUCLEOTIDE SEQUENCE</scope>
    <source>
        <strain evidence="2">NCHU2019</strain>
    </source>
</reference>
<keyword evidence="3" id="KW-1185">Reference proteome</keyword>
<dbReference type="GO" id="GO:0000731">
    <property type="term" value="P:DNA synthesis involved in DNA repair"/>
    <property type="evidence" value="ECO:0007669"/>
    <property type="project" value="TreeGrafter"/>
</dbReference>
<dbReference type="GO" id="GO:0006302">
    <property type="term" value="P:double-strand break repair"/>
    <property type="evidence" value="ECO:0007669"/>
    <property type="project" value="TreeGrafter"/>
</dbReference>
<sequence length="1089" mass="129378">MKKLTKIQLINWHLFTTQNIKIKENVLISGENGAGKSTLLDALQYILIGEKNNVKFNIAANENAKRSLESYIKGKIGIENKEFLRNKDVISNISLEFYDSVKDEYTIFGCVLELPFKGALKDSFYLFTGLNLTSEIFTTDNKPKNSKEIRSYFRSLKSDFDFFTTKKQYHKAVGEYLGINIVKYLKILPKALSFKPLNLQKFIFDFLLDEQPINIIGLKKSVQQLKKIESQIELEQKKIKELKKIVEIDEKIKSLDNRIKTLFLSEKIVYVKQNEKNLEKIEKKQQNKQIELQNLSKEQKKLKEEIENLNNYILELQTNKNKDDLGFYLHSLQKDLKKCETILQEYQNKINFFQKQLLEEKTILLNLLHLQKNPFLEKKILEINSFLESKNNKKNPLLKENLQELSQYLSKQNIDLNIKQNNLRIEIENLQIQINKNNSELQTINQNAISFNNHFFKICSLLKEQLYNKYNKNIFVHPLCHLIEIKDELWRNAIEGFLGTRKFNLIIEHKYFNDALKIFDKLQDDLRIYDVGLVNVEKIPDILNNSDSLASYISSNNSDAFKYAKILLSHIKCEHNIENLKKHKTAITPQCMIYSNYTAKKINPQIYRIPYIGMNSSKIRQEIIQQEINIQKNEFITKKEFLNKNDNLFSLMTKSKINVLINSDYFEWISKKEEIEVNISDIKTKISDLKINNKLVQLEENIHKLNEEKKIKNKNLDDILLLIAKNKNEDAIYINQIEHIKKELILYKEELSQEENKEIIHIEAANIQYQNYINEYSSHYDIILKNIKEDIKKIEQQKNIFKIELISFMKIYINNYHLFNIEPKFENLNFFLEEYNLINSKNLIQYEQEAKELREKTEIIFKEEFINKLKESIIKAQEQIQILNNILKNRPFGNDYYEIITKASEDPEYKKYYSFFIEKNKQEQTDEFYQQIDSYKEIIINELFNKIISFEEEYENIYYAFLDYRNYLSYDIKIYNKNGDYSLFSKIFREKSGGETQVPFYIIIAICFEQLLLDNSQNKGCLILFDEAFNNMDEIRIEAMMSFFDSLKIQFIISVPPQRIINVIPYTKTNLIVMKENNYAIVEDFIKNI</sequence>
<dbReference type="AlphaFoldDB" id="A0A975FJM4"/>
<accession>A0A975FJM4</accession>
<gene>
    <name evidence="2" type="primary">hflB</name>
    <name evidence="2" type="ORF">LFWB_5660</name>
</gene>
<dbReference type="PANTHER" id="PTHR32182:SF0">
    <property type="entry name" value="DNA REPLICATION AND REPAIR PROTEIN RECF"/>
    <property type="match status" value="1"/>
</dbReference>